<feature type="region of interest" description="Disordered" evidence="1">
    <location>
        <begin position="1"/>
        <end position="87"/>
    </location>
</feature>
<proteinExistence type="predicted"/>
<organism evidence="2 3">
    <name type="scientific">Azospirillum oryzae</name>
    <dbReference type="NCBI Taxonomy" id="286727"/>
    <lineage>
        <taxon>Bacteria</taxon>
        <taxon>Pseudomonadati</taxon>
        <taxon>Pseudomonadota</taxon>
        <taxon>Alphaproteobacteria</taxon>
        <taxon>Rhodospirillales</taxon>
        <taxon>Azospirillaceae</taxon>
        <taxon>Azospirillum</taxon>
    </lineage>
</organism>
<dbReference type="EMBL" id="FXAK01000007">
    <property type="protein sequence ID" value="SMF68658.1"/>
    <property type="molecule type" value="Genomic_DNA"/>
</dbReference>
<feature type="compositionally biased region" description="Basic and acidic residues" evidence="1">
    <location>
        <begin position="20"/>
        <end position="33"/>
    </location>
</feature>
<accession>A0A1X7GEN8</accession>
<name>A0A1X7GEN8_9PROT</name>
<protein>
    <submittedName>
        <fullName evidence="2">Uncharacterized protein</fullName>
    </submittedName>
</protein>
<dbReference type="OrthoDB" id="7306245at2"/>
<reference evidence="2 3" key="1">
    <citation type="submission" date="2017-04" db="EMBL/GenBank/DDBJ databases">
        <authorList>
            <person name="Afonso C.L."/>
            <person name="Miller P.J."/>
            <person name="Scott M.A."/>
            <person name="Spackman E."/>
            <person name="Goraichik I."/>
            <person name="Dimitrov K.M."/>
            <person name="Suarez D.L."/>
            <person name="Swayne D.E."/>
        </authorList>
    </citation>
    <scope>NUCLEOTIDE SEQUENCE [LARGE SCALE GENOMIC DNA]</scope>
    <source>
        <strain evidence="2 3">A2P</strain>
    </source>
</reference>
<evidence type="ECO:0000313" key="2">
    <source>
        <dbReference type="EMBL" id="SMF68658.1"/>
    </source>
</evidence>
<evidence type="ECO:0000256" key="1">
    <source>
        <dbReference type="SAM" id="MobiDB-lite"/>
    </source>
</evidence>
<dbReference type="Proteomes" id="UP000192936">
    <property type="component" value="Unassembled WGS sequence"/>
</dbReference>
<sequence>MTKPQRPESGGDTPTTPSAEAHRMRADIDRGLTGDKVPATDPAAAPLGTDDEAAGTTPPHGMSRDPIVPKDQRIPPGQKKGGDTLDT</sequence>
<dbReference type="AlphaFoldDB" id="A0A1X7GEN8"/>
<evidence type="ECO:0000313" key="3">
    <source>
        <dbReference type="Proteomes" id="UP000192936"/>
    </source>
</evidence>
<gene>
    <name evidence="2" type="ORF">SAMN02982917_3695</name>
</gene>